<sequence>MALEAINKVKLAEEEAIKVIDEATVKGKTLIMNAEKKAKNQYDEILSKATKEGEVIKAKFLEDSNEKCKPILEKGKKEVQEILNSENDNFPKAVKSVIERIVNFNGNS</sequence>
<dbReference type="Proteomes" id="UP000481872">
    <property type="component" value="Unassembled WGS sequence"/>
</dbReference>
<protein>
    <submittedName>
        <fullName evidence="1">ATPase</fullName>
    </submittedName>
</protein>
<proteinExistence type="predicted"/>
<dbReference type="RefSeq" id="WP_061995130.1">
    <property type="nucleotide sequence ID" value="NZ_JAAGPU010000014.1"/>
</dbReference>
<evidence type="ECO:0000313" key="2">
    <source>
        <dbReference type="Proteomes" id="UP000481872"/>
    </source>
</evidence>
<evidence type="ECO:0000313" key="1">
    <source>
        <dbReference type="EMBL" id="NEU04964.1"/>
    </source>
</evidence>
<dbReference type="AlphaFoldDB" id="A0A6M0H419"/>
<organism evidence="1 2">
    <name type="scientific">Clostridium senegalense</name>
    <dbReference type="NCBI Taxonomy" id="1465809"/>
    <lineage>
        <taxon>Bacteria</taxon>
        <taxon>Bacillati</taxon>
        <taxon>Bacillota</taxon>
        <taxon>Clostridia</taxon>
        <taxon>Eubacteriales</taxon>
        <taxon>Clostridiaceae</taxon>
        <taxon>Clostridium</taxon>
    </lineage>
</organism>
<reference evidence="1 2" key="1">
    <citation type="submission" date="2020-02" db="EMBL/GenBank/DDBJ databases">
        <title>Genome assembly of a novel Clostridium senegalense strain.</title>
        <authorList>
            <person name="Gupta T.B."/>
            <person name="Jauregui R."/>
            <person name="Maclean P."/>
            <person name="Nawarathana A."/>
            <person name="Brightwell G."/>
        </authorList>
    </citation>
    <scope>NUCLEOTIDE SEQUENCE [LARGE SCALE GENOMIC DNA]</scope>
    <source>
        <strain evidence="1 2">AGRFS4</strain>
    </source>
</reference>
<comment type="caution">
    <text evidence="1">The sequence shown here is derived from an EMBL/GenBank/DDBJ whole genome shotgun (WGS) entry which is preliminary data.</text>
</comment>
<name>A0A6M0H419_9CLOT</name>
<keyword evidence="2" id="KW-1185">Reference proteome</keyword>
<gene>
    <name evidence="1" type="ORF">G3M99_08875</name>
</gene>
<dbReference type="EMBL" id="JAAGPU010000014">
    <property type="protein sequence ID" value="NEU04964.1"/>
    <property type="molecule type" value="Genomic_DNA"/>
</dbReference>
<accession>A0A6M0H419</accession>
<dbReference type="Gene3D" id="1.20.5.2950">
    <property type="match status" value="1"/>
</dbReference>